<organism evidence="1 2">
    <name type="scientific">Ixodes persulcatus</name>
    <name type="common">Taiga tick</name>
    <dbReference type="NCBI Taxonomy" id="34615"/>
    <lineage>
        <taxon>Eukaryota</taxon>
        <taxon>Metazoa</taxon>
        <taxon>Ecdysozoa</taxon>
        <taxon>Arthropoda</taxon>
        <taxon>Chelicerata</taxon>
        <taxon>Arachnida</taxon>
        <taxon>Acari</taxon>
        <taxon>Parasitiformes</taxon>
        <taxon>Ixodida</taxon>
        <taxon>Ixodoidea</taxon>
        <taxon>Ixodidae</taxon>
        <taxon>Ixodinae</taxon>
        <taxon>Ixodes</taxon>
    </lineage>
</organism>
<protein>
    <submittedName>
        <fullName evidence="1">Uncharacterized protein</fullName>
    </submittedName>
</protein>
<comment type="caution">
    <text evidence="1">The sequence shown here is derived from an EMBL/GenBank/DDBJ whole genome shotgun (WGS) entry which is preliminary data.</text>
</comment>
<evidence type="ECO:0000313" key="1">
    <source>
        <dbReference type="EMBL" id="KAG0423449.1"/>
    </source>
</evidence>
<accession>A0AC60PQS7</accession>
<dbReference type="EMBL" id="JABSTQ010010100">
    <property type="protein sequence ID" value="KAG0423449.1"/>
    <property type="molecule type" value="Genomic_DNA"/>
</dbReference>
<name>A0AC60PQS7_IXOPE</name>
<evidence type="ECO:0000313" key="2">
    <source>
        <dbReference type="Proteomes" id="UP000805193"/>
    </source>
</evidence>
<gene>
    <name evidence="1" type="ORF">HPB47_000776</name>
</gene>
<keyword evidence="2" id="KW-1185">Reference proteome</keyword>
<proteinExistence type="predicted"/>
<sequence>MTGGTTCCVPGCAHTTLSAKHVYWNRFLKDGHLRNIWVQRINRKGTAGRFSMWTRTSDSRICGAHFNETERKKYEGKAPRFFPTRTLPKYVAACPKVPNMIWARKRHTLHVTLPASQEPPQPGSPLASSGAPDTDDVIVSGHLYSITGSVDQALRDRIRQLEEHASANEKLRKDNDLAHLEEMNDKAEEIIDATIPFQSLTLTVVPHDPKKLAFYTGFDSLERFLAFYKFVQSGYEAHKESQGPQRKSPCLSMDDQLLLVLSRPRVGLLEQDLVYRFRVHISTVSRINLHWRECAILQARPLRNSGSAPFTFDGTSLPFHVGLGSFTVWVQPFRRQTWVCDTCHCIEHRSALCPNSTQANGTTQRHQSPSSTYKEKPASPPATPETSSRSASFAHRGLRSRRLTPAGCSASFRSAAPDYYHPNMASAPTITSSKNVIFTRHPTWPLRLLYKKSTAPSLLCHSTMDLLRTLRLVPPCLGFVPPCTFIDQCASLLSTPHRELKLSFLNIQDTLTRIGQSSQKQDTCPDFACARYPRRWRWQVATCACARQVLGGKSATQHLTSIYLLDRRIRLLVRYRRSRRPRRLLKTSHRLQKTISCYTSELASNCWTSLCSSIPGNSHIFTLGMDSPFTLHELEAALDKANTRSAPGPQQRHRRATSEPPYGTQGNHTCRDQQGDSRLQTPQESLIAATCLIRPGSSRDD</sequence>
<dbReference type="Proteomes" id="UP000805193">
    <property type="component" value="Unassembled WGS sequence"/>
</dbReference>
<reference evidence="1 2" key="1">
    <citation type="journal article" date="2020" name="Cell">
        <title>Large-Scale Comparative Analyses of Tick Genomes Elucidate Their Genetic Diversity and Vector Capacities.</title>
        <authorList>
            <consortium name="Tick Genome and Microbiome Consortium (TIGMIC)"/>
            <person name="Jia N."/>
            <person name="Wang J."/>
            <person name="Shi W."/>
            <person name="Du L."/>
            <person name="Sun Y."/>
            <person name="Zhan W."/>
            <person name="Jiang J.F."/>
            <person name="Wang Q."/>
            <person name="Zhang B."/>
            <person name="Ji P."/>
            <person name="Bell-Sakyi L."/>
            <person name="Cui X.M."/>
            <person name="Yuan T.T."/>
            <person name="Jiang B.G."/>
            <person name="Yang W.F."/>
            <person name="Lam T.T."/>
            <person name="Chang Q.C."/>
            <person name="Ding S.J."/>
            <person name="Wang X.J."/>
            <person name="Zhu J.G."/>
            <person name="Ruan X.D."/>
            <person name="Zhao L."/>
            <person name="Wei J.T."/>
            <person name="Ye R.Z."/>
            <person name="Que T.C."/>
            <person name="Du C.H."/>
            <person name="Zhou Y.H."/>
            <person name="Cheng J.X."/>
            <person name="Dai P.F."/>
            <person name="Guo W.B."/>
            <person name="Han X.H."/>
            <person name="Huang E.J."/>
            <person name="Li L.F."/>
            <person name="Wei W."/>
            <person name="Gao Y.C."/>
            <person name="Liu J.Z."/>
            <person name="Shao H.Z."/>
            <person name="Wang X."/>
            <person name="Wang C.C."/>
            <person name="Yang T.C."/>
            <person name="Huo Q.B."/>
            <person name="Li W."/>
            <person name="Chen H.Y."/>
            <person name="Chen S.E."/>
            <person name="Zhou L.G."/>
            <person name="Ni X.B."/>
            <person name="Tian J.H."/>
            <person name="Sheng Y."/>
            <person name="Liu T."/>
            <person name="Pan Y.S."/>
            <person name="Xia L.Y."/>
            <person name="Li J."/>
            <person name="Zhao F."/>
            <person name="Cao W.C."/>
        </authorList>
    </citation>
    <scope>NUCLEOTIDE SEQUENCE [LARGE SCALE GENOMIC DNA]</scope>
    <source>
        <strain evidence="1">Iper-2018</strain>
    </source>
</reference>